<organism evidence="2 3">
    <name type="scientific">Eikenella glucosivorans</name>
    <dbReference type="NCBI Taxonomy" id="2766967"/>
    <lineage>
        <taxon>Bacteria</taxon>
        <taxon>Pseudomonadati</taxon>
        <taxon>Pseudomonadota</taxon>
        <taxon>Betaproteobacteria</taxon>
        <taxon>Neisseriales</taxon>
        <taxon>Neisseriaceae</taxon>
        <taxon>Eikenella</taxon>
    </lineage>
</organism>
<dbReference type="Pfam" id="PF13409">
    <property type="entry name" value="GST_N_2"/>
    <property type="match status" value="1"/>
</dbReference>
<dbReference type="InterPro" id="IPR004045">
    <property type="entry name" value="Glutathione_S-Trfase_N"/>
</dbReference>
<feature type="domain" description="GST N-terminal" evidence="1">
    <location>
        <begin position="9"/>
        <end position="71"/>
    </location>
</feature>
<dbReference type="RefSeq" id="WP_197903293.1">
    <property type="nucleotide sequence ID" value="NZ_JACSGR010000005.1"/>
</dbReference>
<evidence type="ECO:0000259" key="1">
    <source>
        <dbReference type="Pfam" id="PF13409"/>
    </source>
</evidence>
<reference evidence="2 3" key="1">
    <citation type="submission" date="2020-09" db="EMBL/GenBank/DDBJ databases">
        <title>Eikenella S3660 sp. nov., isolated from a throat swab.</title>
        <authorList>
            <person name="Buhl M."/>
        </authorList>
    </citation>
    <scope>NUCLEOTIDE SEQUENCE [LARGE SCALE GENOMIC DNA]</scope>
    <source>
        <strain evidence="2 3">S3360</strain>
    </source>
</reference>
<name>A0ABS0NAX0_9NEIS</name>
<evidence type="ECO:0000313" key="3">
    <source>
        <dbReference type="Proteomes" id="UP000768471"/>
    </source>
</evidence>
<proteinExistence type="predicted"/>
<dbReference type="Proteomes" id="UP000768471">
    <property type="component" value="Unassembled WGS sequence"/>
</dbReference>
<keyword evidence="3" id="KW-1185">Reference proteome</keyword>
<evidence type="ECO:0000313" key="2">
    <source>
        <dbReference type="EMBL" id="MBH5329459.1"/>
    </source>
</evidence>
<dbReference type="Gene3D" id="3.40.30.10">
    <property type="entry name" value="Glutaredoxin"/>
    <property type="match status" value="1"/>
</dbReference>
<dbReference type="InterPro" id="IPR036249">
    <property type="entry name" value="Thioredoxin-like_sf"/>
</dbReference>
<dbReference type="SUPFAM" id="SSF52833">
    <property type="entry name" value="Thioredoxin-like"/>
    <property type="match status" value="1"/>
</dbReference>
<comment type="caution">
    <text evidence="2">The sequence shown here is derived from an EMBL/GenBank/DDBJ whole genome shotgun (WGS) entry which is preliminary data.</text>
</comment>
<dbReference type="Gene3D" id="1.20.1050.10">
    <property type="match status" value="1"/>
</dbReference>
<gene>
    <name evidence="2" type="ORF">H9Q10_07240</name>
</gene>
<accession>A0ABS0NAX0</accession>
<dbReference type="EMBL" id="JACSGR010000005">
    <property type="protein sequence ID" value="MBH5329459.1"/>
    <property type="molecule type" value="Genomic_DNA"/>
</dbReference>
<protein>
    <submittedName>
        <fullName evidence="2">Glutathione S-transferase N-terminal domain-containing protein</fullName>
    </submittedName>
</protein>
<sequence length="202" mass="22113">MKLYTSSTSPFGRLVLLAALPRRDIDFAIAYVNPWENPAELQALNPFSQVPTLQTDSGAIICNSPFILDFLLGHPLHNAAQSAAAGYAFILLEQLVKVFGLQKFKTENTPDHPLLERARAACIRGLSQAPQLDAAAGDLGNLALGMAFVFMQFRLPDLQPHLSPANQNALERFTARTDVRAVSPENLEHRPATLSQLRQSIA</sequence>